<protein>
    <submittedName>
        <fullName evidence="1">Uncharacterized protein</fullName>
    </submittedName>
</protein>
<organism evidence="1 2">
    <name type="scientific">Halogeometricum pallidum JCM 14848</name>
    <dbReference type="NCBI Taxonomy" id="1227487"/>
    <lineage>
        <taxon>Archaea</taxon>
        <taxon>Methanobacteriati</taxon>
        <taxon>Methanobacteriota</taxon>
        <taxon>Stenosarchaea group</taxon>
        <taxon>Halobacteria</taxon>
        <taxon>Halobacteriales</taxon>
        <taxon>Haloferacaceae</taxon>
        <taxon>Halogeometricum</taxon>
    </lineage>
</organism>
<dbReference type="Proteomes" id="UP000011513">
    <property type="component" value="Unassembled WGS sequence"/>
</dbReference>
<evidence type="ECO:0000313" key="2">
    <source>
        <dbReference type="Proteomes" id="UP000011513"/>
    </source>
</evidence>
<dbReference type="EMBL" id="AOIV01000041">
    <property type="protein sequence ID" value="ELZ27211.1"/>
    <property type="molecule type" value="Genomic_DNA"/>
</dbReference>
<reference evidence="1 2" key="1">
    <citation type="journal article" date="2014" name="PLoS Genet.">
        <title>Phylogenetically driven sequencing of extremely halophilic archaea reveals strategies for static and dynamic osmo-response.</title>
        <authorList>
            <person name="Becker E.A."/>
            <person name="Seitzer P.M."/>
            <person name="Tritt A."/>
            <person name="Larsen D."/>
            <person name="Krusor M."/>
            <person name="Yao A.I."/>
            <person name="Wu D."/>
            <person name="Madern D."/>
            <person name="Eisen J.A."/>
            <person name="Darling A.E."/>
            <person name="Facciotti M.T."/>
        </authorList>
    </citation>
    <scope>NUCLEOTIDE SEQUENCE [LARGE SCALE GENOMIC DNA]</scope>
    <source>
        <strain evidence="1 2">JCM 14848</strain>
    </source>
</reference>
<keyword evidence="2" id="KW-1185">Reference proteome</keyword>
<dbReference type="AlphaFoldDB" id="M0CVD3"/>
<dbReference type="InterPro" id="IPR043809">
    <property type="entry name" value="DUF5791"/>
</dbReference>
<evidence type="ECO:0000313" key="1">
    <source>
        <dbReference type="EMBL" id="ELZ27211.1"/>
    </source>
</evidence>
<comment type="caution">
    <text evidence="1">The sequence shown here is derived from an EMBL/GenBank/DDBJ whole genome shotgun (WGS) entry which is preliminary data.</text>
</comment>
<proteinExistence type="predicted"/>
<sequence length="180" mass="18793">MVRCRAGTAVRHADGTVSAGVTPGDGNRFDRGAASGGMLYDAADDPASLSPAELREAYEAQIRTVVDSVGVETAAADAGVDEGRVAAVADGAAPDMRVEDAAALLALSEDYPDQEAIVLELRDHLLMGMTTGVLDVDTIASNVDLDLSGQEIQQALEGRIPMTLEQLAAIHGYIAERNDR</sequence>
<accession>M0CVD3</accession>
<dbReference type="eggNOG" id="arCOG04674">
    <property type="taxonomic scope" value="Archaea"/>
</dbReference>
<dbReference type="Pfam" id="PF19104">
    <property type="entry name" value="DUF5791"/>
    <property type="match status" value="1"/>
</dbReference>
<name>M0CVD3_HALPD</name>
<gene>
    <name evidence="1" type="ORF">C474_17734</name>
</gene>
<dbReference type="InParanoid" id="M0CVD3"/>